<feature type="non-terminal residue" evidence="1">
    <location>
        <position position="1"/>
    </location>
</feature>
<organism evidence="1">
    <name type="scientific">marine metagenome</name>
    <dbReference type="NCBI Taxonomy" id="408172"/>
    <lineage>
        <taxon>unclassified sequences</taxon>
        <taxon>metagenomes</taxon>
        <taxon>ecological metagenomes</taxon>
    </lineage>
</organism>
<dbReference type="InterPro" id="IPR036691">
    <property type="entry name" value="Endo/exonu/phosph_ase_sf"/>
</dbReference>
<dbReference type="AlphaFoldDB" id="A0A381ZJ01"/>
<dbReference type="SUPFAM" id="SSF56219">
    <property type="entry name" value="DNase I-like"/>
    <property type="match status" value="1"/>
</dbReference>
<dbReference type="EMBL" id="UINC01021525">
    <property type="protein sequence ID" value="SVA89255.1"/>
    <property type="molecule type" value="Genomic_DNA"/>
</dbReference>
<protein>
    <recommendedName>
        <fullName evidence="2">Endonuclease/exonuclease/phosphatase domain-containing protein</fullName>
    </recommendedName>
</protein>
<evidence type="ECO:0008006" key="2">
    <source>
        <dbReference type="Google" id="ProtNLM"/>
    </source>
</evidence>
<gene>
    <name evidence="1" type="ORF">METZ01_LOCUS142109</name>
</gene>
<reference evidence="1" key="1">
    <citation type="submission" date="2018-05" db="EMBL/GenBank/DDBJ databases">
        <authorList>
            <person name="Lanie J.A."/>
            <person name="Ng W.-L."/>
            <person name="Kazmierczak K.M."/>
            <person name="Andrzejewski T.M."/>
            <person name="Davidsen T.M."/>
            <person name="Wayne K.J."/>
            <person name="Tettelin H."/>
            <person name="Glass J.I."/>
            <person name="Rusch D."/>
            <person name="Podicherti R."/>
            <person name="Tsui H.-C.T."/>
            <person name="Winkler M.E."/>
        </authorList>
    </citation>
    <scope>NUCLEOTIDE SEQUENCE</scope>
</reference>
<accession>A0A381ZJ01</accession>
<sequence length="145" mass="16752">QEICVINMHLKCCGDGLYRRQQSMKQLHGFLMEKVAAGKNKIIAVGDWNDELQDTGIYQSFSPFINDKEHFLFVTEKIVNDSTQQSYPSWPSFLDHIMISNGFIDLFEEQGTIRSVNIDEWIGGWSEYKNLISDHRPILLSLPIK</sequence>
<evidence type="ECO:0000313" key="1">
    <source>
        <dbReference type="EMBL" id="SVA89255.1"/>
    </source>
</evidence>
<proteinExistence type="predicted"/>
<dbReference type="Gene3D" id="3.60.10.10">
    <property type="entry name" value="Endonuclease/exonuclease/phosphatase"/>
    <property type="match status" value="1"/>
</dbReference>
<name>A0A381ZJ01_9ZZZZ</name>